<keyword evidence="1" id="KW-0812">Transmembrane</keyword>
<accession>A0A9P6CME4</accession>
<feature type="transmembrane region" description="Helical" evidence="1">
    <location>
        <begin position="287"/>
        <end position="310"/>
    </location>
</feature>
<dbReference type="EMBL" id="MU150246">
    <property type="protein sequence ID" value="KAF9465638.1"/>
    <property type="molecule type" value="Genomic_DNA"/>
</dbReference>
<dbReference type="PANTHER" id="PTHR40465">
    <property type="entry name" value="CHROMOSOME 1, WHOLE GENOME SHOTGUN SEQUENCE"/>
    <property type="match status" value="1"/>
</dbReference>
<dbReference type="PANTHER" id="PTHR40465:SF1">
    <property type="entry name" value="DUF6534 DOMAIN-CONTAINING PROTEIN"/>
    <property type="match status" value="1"/>
</dbReference>
<name>A0A9P6CME4_9AGAR</name>
<evidence type="ECO:0000313" key="3">
    <source>
        <dbReference type="EMBL" id="KAF9465638.1"/>
    </source>
</evidence>
<feature type="transmembrane region" description="Helical" evidence="1">
    <location>
        <begin position="138"/>
        <end position="162"/>
    </location>
</feature>
<feature type="transmembrane region" description="Helical" evidence="1">
    <location>
        <begin position="174"/>
        <end position="196"/>
    </location>
</feature>
<feature type="domain" description="DUF6534" evidence="2">
    <location>
        <begin position="255"/>
        <end position="341"/>
    </location>
</feature>
<organism evidence="3 4">
    <name type="scientific">Collybia nuda</name>
    <dbReference type="NCBI Taxonomy" id="64659"/>
    <lineage>
        <taxon>Eukaryota</taxon>
        <taxon>Fungi</taxon>
        <taxon>Dikarya</taxon>
        <taxon>Basidiomycota</taxon>
        <taxon>Agaricomycotina</taxon>
        <taxon>Agaricomycetes</taxon>
        <taxon>Agaricomycetidae</taxon>
        <taxon>Agaricales</taxon>
        <taxon>Tricholomatineae</taxon>
        <taxon>Clitocybaceae</taxon>
        <taxon>Collybia</taxon>
    </lineage>
</organism>
<gene>
    <name evidence="3" type="ORF">BDZ94DRAFT_1253580</name>
</gene>
<keyword evidence="4" id="KW-1185">Reference proteome</keyword>
<sequence length="416" mass="45860">MAGLRLWLEKKADPPSFHRPFVYACRSNTVEACPSSESHPSVARVSCSQNSNSACHTFTVAFLTVNFEDRHHSTLFPLRSFFLLVNRLAMSTQSLVLDNTMGAAFIGVVVAAALLGVSLVQTWYYFTHQKDNWPLKSLVAAVMCFDTVHQMLISHTVYIYVITNFNNPAQLENLVWSILVEVLFNGFTALLVQSFLTMRVWRLSNKNIWLTSVVVALVAGEFGCVIAFGAMSLGFRTFAELQTLKYLSITVNALAAAGDVLIAGILCTLLHRSRTGFHRSDTMINKLILFAVNTGFLTSLFAVASLISIVVAGETFLYIAFFFCMGRLYSNSLLATLNARKMIRGAADGIQSTSDNLSLSLRDFPKNGTMSSRRPTNISIKIDTTKEFVTDSDQGHDAGKAESALVSINDRLKTGR</sequence>
<dbReference type="AlphaFoldDB" id="A0A9P6CME4"/>
<feature type="transmembrane region" description="Helical" evidence="1">
    <location>
        <begin position="246"/>
        <end position="266"/>
    </location>
</feature>
<dbReference type="Proteomes" id="UP000807353">
    <property type="component" value="Unassembled WGS sequence"/>
</dbReference>
<dbReference type="OrthoDB" id="3263055at2759"/>
<reference evidence="3" key="1">
    <citation type="submission" date="2020-11" db="EMBL/GenBank/DDBJ databases">
        <authorList>
            <consortium name="DOE Joint Genome Institute"/>
            <person name="Ahrendt S."/>
            <person name="Riley R."/>
            <person name="Andreopoulos W."/>
            <person name="Labutti K."/>
            <person name="Pangilinan J."/>
            <person name="Ruiz-Duenas F.J."/>
            <person name="Barrasa J.M."/>
            <person name="Sanchez-Garcia M."/>
            <person name="Camarero S."/>
            <person name="Miyauchi S."/>
            <person name="Serrano A."/>
            <person name="Linde D."/>
            <person name="Babiker R."/>
            <person name="Drula E."/>
            <person name="Ayuso-Fernandez I."/>
            <person name="Pacheco R."/>
            <person name="Padilla G."/>
            <person name="Ferreira P."/>
            <person name="Barriuso J."/>
            <person name="Kellner H."/>
            <person name="Castanera R."/>
            <person name="Alfaro M."/>
            <person name="Ramirez L."/>
            <person name="Pisabarro A.G."/>
            <person name="Kuo A."/>
            <person name="Tritt A."/>
            <person name="Lipzen A."/>
            <person name="He G."/>
            <person name="Yan M."/>
            <person name="Ng V."/>
            <person name="Cullen D."/>
            <person name="Martin F."/>
            <person name="Rosso M.-N."/>
            <person name="Henrissat B."/>
            <person name="Hibbett D."/>
            <person name="Martinez A.T."/>
            <person name="Grigoriev I.V."/>
        </authorList>
    </citation>
    <scope>NUCLEOTIDE SEQUENCE</scope>
    <source>
        <strain evidence="3">CBS 247.69</strain>
    </source>
</reference>
<keyword evidence="1" id="KW-0472">Membrane</keyword>
<proteinExistence type="predicted"/>
<feature type="transmembrane region" description="Helical" evidence="1">
    <location>
        <begin position="316"/>
        <end position="337"/>
    </location>
</feature>
<protein>
    <recommendedName>
        <fullName evidence="2">DUF6534 domain-containing protein</fullName>
    </recommendedName>
</protein>
<evidence type="ECO:0000259" key="2">
    <source>
        <dbReference type="Pfam" id="PF20152"/>
    </source>
</evidence>
<evidence type="ECO:0000256" key="1">
    <source>
        <dbReference type="SAM" id="Phobius"/>
    </source>
</evidence>
<comment type="caution">
    <text evidence="3">The sequence shown here is derived from an EMBL/GenBank/DDBJ whole genome shotgun (WGS) entry which is preliminary data.</text>
</comment>
<dbReference type="Pfam" id="PF20152">
    <property type="entry name" value="DUF6534"/>
    <property type="match status" value="1"/>
</dbReference>
<feature type="transmembrane region" description="Helical" evidence="1">
    <location>
        <begin position="103"/>
        <end position="126"/>
    </location>
</feature>
<keyword evidence="1" id="KW-1133">Transmembrane helix</keyword>
<feature type="transmembrane region" description="Helical" evidence="1">
    <location>
        <begin position="208"/>
        <end position="234"/>
    </location>
</feature>
<dbReference type="InterPro" id="IPR045339">
    <property type="entry name" value="DUF6534"/>
</dbReference>
<evidence type="ECO:0000313" key="4">
    <source>
        <dbReference type="Proteomes" id="UP000807353"/>
    </source>
</evidence>